<protein>
    <submittedName>
        <fullName evidence="3">Putative secreted protein</fullName>
    </submittedName>
</protein>
<feature type="chain" id="PRO_5014805165" evidence="2">
    <location>
        <begin position="20"/>
        <end position="153"/>
    </location>
</feature>
<proteinExistence type="predicted"/>
<feature type="compositionally biased region" description="Polar residues" evidence="1">
    <location>
        <begin position="143"/>
        <end position="153"/>
    </location>
</feature>
<feature type="signal peptide" evidence="2">
    <location>
        <begin position="1"/>
        <end position="19"/>
    </location>
</feature>
<feature type="compositionally biased region" description="Basic and acidic residues" evidence="1">
    <location>
        <begin position="87"/>
        <end position="115"/>
    </location>
</feature>
<accession>A0A2M4DAD6</accession>
<dbReference type="EMBL" id="GGFL01010364">
    <property type="protein sequence ID" value="MBW74542.1"/>
    <property type="molecule type" value="Transcribed_RNA"/>
</dbReference>
<name>A0A2M4DAD6_ANODA</name>
<sequence>MRLLLLLLMMVVVMVKLIARMVRHRGVGRFVRMLRVGRLIILTQRHTDMVRTDMVRKATVSARWPGKPQEGQMPGERHGTKCSMHSRFADPRIQHTDTEQRQHGTAHDPQRAEHREGIVERYLLGELADRGGAGVKEEAPTDAPQSGQPETGR</sequence>
<dbReference type="AlphaFoldDB" id="A0A2M4DAD6"/>
<feature type="region of interest" description="Disordered" evidence="1">
    <location>
        <begin position="129"/>
        <end position="153"/>
    </location>
</feature>
<reference evidence="3" key="1">
    <citation type="submission" date="2018-01" db="EMBL/GenBank/DDBJ databases">
        <title>An insight into the sialome of Amazonian anophelines.</title>
        <authorList>
            <person name="Ribeiro J.M."/>
            <person name="Scarpassa V."/>
            <person name="Calvo E."/>
        </authorList>
    </citation>
    <scope>NUCLEOTIDE SEQUENCE</scope>
</reference>
<feature type="region of interest" description="Disordered" evidence="1">
    <location>
        <begin position="62"/>
        <end position="115"/>
    </location>
</feature>
<evidence type="ECO:0000256" key="2">
    <source>
        <dbReference type="SAM" id="SignalP"/>
    </source>
</evidence>
<keyword evidence="2" id="KW-0732">Signal</keyword>
<evidence type="ECO:0000256" key="1">
    <source>
        <dbReference type="SAM" id="MobiDB-lite"/>
    </source>
</evidence>
<organism evidence="3">
    <name type="scientific">Anopheles darlingi</name>
    <name type="common">Mosquito</name>
    <dbReference type="NCBI Taxonomy" id="43151"/>
    <lineage>
        <taxon>Eukaryota</taxon>
        <taxon>Metazoa</taxon>
        <taxon>Ecdysozoa</taxon>
        <taxon>Arthropoda</taxon>
        <taxon>Hexapoda</taxon>
        <taxon>Insecta</taxon>
        <taxon>Pterygota</taxon>
        <taxon>Neoptera</taxon>
        <taxon>Endopterygota</taxon>
        <taxon>Diptera</taxon>
        <taxon>Nematocera</taxon>
        <taxon>Culicoidea</taxon>
        <taxon>Culicidae</taxon>
        <taxon>Anophelinae</taxon>
        <taxon>Anopheles</taxon>
    </lineage>
</organism>
<evidence type="ECO:0000313" key="3">
    <source>
        <dbReference type="EMBL" id="MBW74542.1"/>
    </source>
</evidence>